<dbReference type="Proteomes" id="UP001314263">
    <property type="component" value="Unassembled WGS sequence"/>
</dbReference>
<keyword evidence="4" id="KW-1133">Transmembrane helix</keyword>
<evidence type="ECO:0000259" key="7">
    <source>
        <dbReference type="SMART" id="SM00897"/>
    </source>
</evidence>
<evidence type="ECO:0000256" key="5">
    <source>
        <dbReference type="ARBA" id="ARBA00023136"/>
    </source>
</evidence>
<feature type="region of interest" description="Disordered" evidence="6">
    <location>
        <begin position="186"/>
        <end position="208"/>
    </location>
</feature>
<keyword evidence="3" id="KW-0812">Transmembrane</keyword>
<dbReference type="GO" id="GO:0000209">
    <property type="term" value="P:protein polyubiquitination"/>
    <property type="evidence" value="ECO:0007669"/>
    <property type="project" value="TreeGrafter"/>
</dbReference>
<dbReference type="GO" id="GO:0032436">
    <property type="term" value="P:positive regulation of proteasomal ubiquitin-dependent protein catabolic process"/>
    <property type="evidence" value="ECO:0007669"/>
    <property type="project" value="TreeGrafter"/>
</dbReference>
<evidence type="ECO:0000256" key="6">
    <source>
        <dbReference type="SAM" id="MobiDB-lite"/>
    </source>
</evidence>
<dbReference type="InterPro" id="IPR019494">
    <property type="entry name" value="FIST_C"/>
</dbReference>
<comment type="subcellular location">
    <subcellularLocation>
        <location evidence="1">Cell membrane</location>
        <topology evidence="1">Multi-pass membrane protein</topology>
    </subcellularLocation>
</comment>
<keyword evidence="10" id="KW-1185">Reference proteome</keyword>
<dbReference type="Pfam" id="PF10442">
    <property type="entry name" value="FIST_C"/>
    <property type="match status" value="1"/>
</dbReference>
<dbReference type="InterPro" id="IPR013702">
    <property type="entry name" value="FIST_domain_N"/>
</dbReference>
<evidence type="ECO:0000256" key="3">
    <source>
        <dbReference type="ARBA" id="ARBA00022692"/>
    </source>
</evidence>
<evidence type="ECO:0000256" key="2">
    <source>
        <dbReference type="ARBA" id="ARBA00022475"/>
    </source>
</evidence>
<evidence type="ECO:0000313" key="10">
    <source>
        <dbReference type="Proteomes" id="UP001314263"/>
    </source>
</evidence>
<feature type="domain" description="FIST C-domain" evidence="8">
    <location>
        <begin position="273"/>
        <end position="431"/>
    </location>
</feature>
<dbReference type="SMART" id="SM01204">
    <property type="entry name" value="FIST_C"/>
    <property type="match status" value="1"/>
</dbReference>
<reference evidence="9 10" key="1">
    <citation type="submission" date="2023-10" db="EMBL/GenBank/DDBJ databases">
        <authorList>
            <person name="Maclean D."/>
            <person name="Macfadyen A."/>
        </authorList>
    </citation>
    <scope>NUCLEOTIDE SEQUENCE [LARGE SCALE GENOMIC DNA]</scope>
</reference>
<evidence type="ECO:0000259" key="8">
    <source>
        <dbReference type="SMART" id="SM01204"/>
    </source>
</evidence>
<dbReference type="InterPro" id="IPR016741">
    <property type="entry name" value="UCP018953"/>
</dbReference>
<comment type="caution">
    <text evidence="9">The sequence shown here is derived from an EMBL/GenBank/DDBJ whole genome shotgun (WGS) entry which is preliminary data.</text>
</comment>
<dbReference type="EMBL" id="CAUYUE010000012">
    <property type="protein sequence ID" value="CAK0785401.1"/>
    <property type="molecule type" value="Genomic_DNA"/>
</dbReference>
<dbReference type="GO" id="GO:0005886">
    <property type="term" value="C:plasma membrane"/>
    <property type="evidence" value="ECO:0007669"/>
    <property type="project" value="UniProtKB-SubCell"/>
</dbReference>
<proteinExistence type="predicted"/>
<accession>A0AAV1IDE2</accession>
<dbReference type="SMART" id="SM00897">
    <property type="entry name" value="FIST"/>
    <property type="match status" value="1"/>
</dbReference>
<feature type="domain" description="FIST" evidence="7">
    <location>
        <begin position="18"/>
        <end position="264"/>
    </location>
</feature>
<evidence type="ECO:0000256" key="1">
    <source>
        <dbReference type="ARBA" id="ARBA00004651"/>
    </source>
</evidence>
<keyword evidence="2" id="KW-1003">Cell membrane</keyword>
<evidence type="ECO:0000256" key="4">
    <source>
        <dbReference type="ARBA" id="ARBA00022989"/>
    </source>
</evidence>
<evidence type="ECO:0008006" key="11">
    <source>
        <dbReference type="Google" id="ProtNLM"/>
    </source>
</evidence>
<dbReference type="PANTHER" id="PTHR14939">
    <property type="entry name" value="F-BOX ONLY PROTEIN 22"/>
    <property type="match status" value="1"/>
</dbReference>
<dbReference type="AlphaFoldDB" id="A0AAV1IDE2"/>
<protein>
    <recommendedName>
        <fullName evidence="11">FIST C-domain domain-containing protein</fullName>
    </recommendedName>
</protein>
<organism evidence="9 10">
    <name type="scientific">Coccomyxa viridis</name>
    <dbReference type="NCBI Taxonomy" id="1274662"/>
    <lineage>
        <taxon>Eukaryota</taxon>
        <taxon>Viridiplantae</taxon>
        <taxon>Chlorophyta</taxon>
        <taxon>core chlorophytes</taxon>
        <taxon>Trebouxiophyceae</taxon>
        <taxon>Trebouxiophyceae incertae sedis</taxon>
        <taxon>Coccomyxaceae</taxon>
        <taxon>Coccomyxa</taxon>
    </lineage>
</organism>
<name>A0AAV1IDE2_9CHLO</name>
<sequence length="473" mass="50797">MEEVLNRSEKDFAGTNAKIQMALLYVSGFKDHDSTLRTALQLLRRKYRLIEHTLATVAHGIIGNEGVTPTEVEQAPAVSLTLATMEGAEVSSFTVTGERLPDADASPLEWERLTRVPLDTNDNVSFILLGAPTFAKIDDLLGGLDFAYPEASKIGGLVSGPPQQGAGTAESPSGWCIAVERCAPGSAGEPADAPSTSGRADSGAGPPAQVERQMVWGGCAAVVIRGKVVMEPLIAQGCRPLTDEVYSIEKVVEKGIVMELATTSRKFPKSFRPMEALGQDLAAHGGKKNEGELQRMARNLTVALAPDDFKPVEDLEPQDFLVRGLIGFDQSTGAMAVGEGVRVGQRLRFMVRDRDGAMRDLNDHGLALKRRQLQASMEARAQPPPFGALIFSCNGRGQNLYREENYDSSTLASFVPVPFSGMFCNGEIGQIGKSTYLHGFTAAVGILREVIEVDEPVQQPSQESGPSPSLEDQ</sequence>
<keyword evidence="5" id="KW-0472">Membrane</keyword>
<dbReference type="PANTHER" id="PTHR14939:SF5">
    <property type="entry name" value="F-BOX ONLY PROTEIN 22"/>
    <property type="match status" value="1"/>
</dbReference>
<gene>
    <name evidence="9" type="ORF">CVIRNUC_008610</name>
</gene>
<dbReference type="PIRSF" id="PIRSF018953">
    <property type="entry name" value="UCP018953"/>
    <property type="match status" value="1"/>
</dbReference>
<evidence type="ECO:0000313" key="9">
    <source>
        <dbReference type="EMBL" id="CAK0785401.1"/>
    </source>
</evidence>